<evidence type="ECO:0000313" key="2">
    <source>
        <dbReference type="Proteomes" id="UP000534870"/>
    </source>
</evidence>
<proteinExistence type="predicted"/>
<accession>A0A7Y7M5Y9</accession>
<organism evidence="1 2">
    <name type="scientific">Nguyenibacter vanlangensis</name>
    <dbReference type="NCBI Taxonomy" id="1216886"/>
    <lineage>
        <taxon>Bacteria</taxon>
        <taxon>Pseudomonadati</taxon>
        <taxon>Pseudomonadota</taxon>
        <taxon>Alphaproteobacteria</taxon>
        <taxon>Acetobacterales</taxon>
        <taxon>Acetobacteraceae</taxon>
        <taxon>Nguyenibacter</taxon>
    </lineage>
</organism>
<sequence length="49" mass="5156">MDGFQPPRRPGDPAPFVRVIDLETSGRDASDGGVVEIGWQDVVLCADGG</sequence>
<evidence type="ECO:0000313" key="1">
    <source>
        <dbReference type="EMBL" id="NVN12430.1"/>
    </source>
</evidence>
<gene>
    <name evidence="1" type="ORF">HUK84_15085</name>
</gene>
<protein>
    <submittedName>
        <fullName evidence="1">DNA polymerase III subunit epsilon</fullName>
    </submittedName>
</protein>
<dbReference type="AlphaFoldDB" id="A0A7Y7M5Y9"/>
<name>A0A7Y7M5Y9_9PROT</name>
<dbReference type="EMBL" id="JABXXP010000447">
    <property type="protein sequence ID" value="NVN12430.1"/>
    <property type="molecule type" value="Genomic_DNA"/>
</dbReference>
<comment type="caution">
    <text evidence="1">The sequence shown here is derived from an EMBL/GenBank/DDBJ whole genome shotgun (WGS) entry which is preliminary data.</text>
</comment>
<dbReference type="Proteomes" id="UP000534870">
    <property type="component" value="Unassembled WGS sequence"/>
</dbReference>
<feature type="non-terminal residue" evidence="1">
    <location>
        <position position="49"/>
    </location>
</feature>
<reference evidence="1 2" key="1">
    <citation type="submission" date="2020-06" db="EMBL/GenBank/DDBJ databases">
        <title>Description of novel acetic acid bacteria.</title>
        <authorList>
            <person name="Sombolestani A."/>
        </authorList>
    </citation>
    <scope>NUCLEOTIDE SEQUENCE [LARGE SCALE GENOMIC DNA]</scope>
    <source>
        <strain evidence="1 2">LMG 31431</strain>
    </source>
</reference>